<feature type="signal peptide" evidence="1">
    <location>
        <begin position="1"/>
        <end position="23"/>
    </location>
</feature>
<dbReference type="CDD" id="cd14789">
    <property type="entry name" value="Tiki"/>
    <property type="match status" value="1"/>
</dbReference>
<keyword evidence="3" id="KW-1185">Reference proteome</keyword>
<organism evidence="2 3">
    <name type="scientific">Ferrimonas gelatinilytica</name>
    <dbReference type="NCBI Taxonomy" id="1255257"/>
    <lineage>
        <taxon>Bacteria</taxon>
        <taxon>Pseudomonadati</taxon>
        <taxon>Pseudomonadota</taxon>
        <taxon>Gammaproteobacteria</taxon>
        <taxon>Alteromonadales</taxon>
        <taxon>Ferrimonadaceae</taxon>
        <taxon>Ferrimonas</taxon>
    </lineage>
</organism>
<name>A0ABP9S788_9GAMM</name>
<dbReference type="Pfam" id="PF01963">
    <property type="entry name" value="TraB_PrgY_gumN"/>
    <property type="match status" value="1"/>
</dbReference>
<accession>A0ABP9S788</accession>
<dbReference type="InterPro" id="IPR002816">
    <property type="entry name" value="TraB/PrgY/GumN_fam"/>
</dbReference>
<sequence>MRQRNVWLIAGLWALLTAGVAAAPEDRPPFFKLSYQGNHAWLLGSIHVGRADFYPMAEPIEAAMSKAEVLVLEADPNDPEATALVMQNMLATSPLPADLAERLESFCQRHRLQCDPRLRPWLLGSQIAIGMMGQAGYLPQYGVEQQLLKRFAGRPLVELEGMAYQLEVFNSFSDKAAQAMLRAAVETSDFDDIEALIGAWRQGDQQTLAAQMSEGLSADPELFDKLMLKRNSAMSTRLVELLAKQDRLFVAVGAGHLVGEGAIPEALAEAGVSVTDCWQADCGL</sequence>
<dbReference type="InterPro" id="IPR047111">
    <property type="entry name" value="YbaP-like"/>
</dbReference>
<evidence type="ECO:0000313" key="2">
    <source>
        <dbReference type="EMBL" id="GAA5191508.1"/>
    </source>
</evidence>
<dbReference type="RefSeq" id="WP_345316767.1">
    <property type="nucleotide sequence ID" value="NZ_BAABLF010000011.1"/>
</dbReference>
<dbReference type="Proteomes" id="UP001501600">
    <property type="component" value="Unassembled WGS sequence"/>
</dbReference>
<gene>
    <name evidence="2" type="ORF">GCM10025772_18480</name>
</gene>
<dbReference type="PANTHER" id="PTHR40590:SF1">
    <property type="entry name" value="CYTOPLASMIC PROTEIN"/>
    <property type="match status" value="1"/>
</dbReference>
<feature type="chain" id="PRO_5045552639" evidence="1">
    <location>
        <begin position="24"/>
        <end position="284"/>
    </location>
</feature>
<protein>
    <submittedName>
        <fullName evidence="2">TraB/GumN family protein</fullName>
    </submittedName>
</protein>
<comment type="caution">
    <text evidence="2">The sequence shown here is derived from an EMBL/GenBank/DDBJ whole genome shotgun (WGS) entry which is preliminary data.</text>
</comment>
<keyword evidence="1" id="KW-0732">Signal</keyword>
<proteinExistence type="predicted"/>
<evidence type="ECO:0000313" key="3">
    <source>
        <dbReference type="Proteomes" id="UP001501600"/>
    </source>
</evidence>
<dbReference type="EMBL" id="BAABLF010000011">
    <property type="protein sequence ID" value="GAA5191508.1"/>
    <property type="molecule type" value="Genomic_DNA"/>
</dbReference>
<reference evidence="3" key="1">
    <citation type="journal article" date="2019" name="Int. J. Syst. Evol. Microbiol.">
        <title>The Global Catalogue of Microorganisms (GCM) 10K type strain sequencing project: providing services to taxonomists for standard genome sequencing and annotation.</title>
        <authorList>
            <consortium name="The Broad Institute Genomics Platform"/>
            <consortium name="The Broad Institute Genome Sequencing Center for Infectious Disease"/>
            <person name="Wu L."/>
            <person name="Ma J."/>
        </authorList>
    </citation>
    <scope>NUCLEOTIDE SEQUENCE [LARGE SCALE GENOMIC DNA]</scope>
    <source>
        <strain evidence="3">JCM 18720</strain>
    </source>
</reference>
<dbReference type="PANTHER" id="PTHR40590">
    <property type="entry name" value="CYTOPLASMIC PROTEIN-RELATED"/>
    <property type="match status" value="1"/>
</dbReference>
<evidence type="ECO:0000256" key="1">
    <source>
        <dbReference type="SAM" id="SignalP"/>
    </source>
</evidence>